<dbReference type="GO" id="GO:0006313">
    <property type="term" value="P:DNA transposition"/>
    <property type="evidence" value="ECO:0007669"/>
    <property type="project" value="InterPro"/>
</dbReference>
<gene>
    <name evidence="1" type="ORF">BWD14_17840</name>
</gene>
<dbReference type="Pfam" id="PF01527">
    <property type="entry name" value="HTH_Tnp_1"/>
    <property type="match status" value="1"/>
</dbReference>
<dbReference type="PANTHER" id="PTHR33609">
    <property type="entry name" value="LOW CALCIUM RESPONSE LOCUS PROTEIN S"/>
    <property type="match status" value="1"/>
</dbReference>
<reference evidence="1 2" key="1">
    <citation type="submission" date="2017-01" db="EMBL/GenBank/DDBJ databases">
        <title>Comparative genomic analysis of Brazilian Leptospira santarosai.</title>
        <authorList>
            <person name="Moreno L.Z."/>
            <person name="Miraglia F."/>
            <person name="Kremer F.S."/>
            <person name="Eslabao M.R."/>
            <person name="Lilenbaum W."/>
            <person name="Dellagostin O.A."/>
            <person name="Moreno A.M."/>
        </authorList>
    </citation>
    <scope>NUCLEOTIDE SEQUENCE [LARGE SCALE GENOMIC DNA]</scope>
    <source>
        <strain evidence="1 2">M52/8-19</strain>
    </source>
</reference>
<accession>A0AB73MDI8</accession>
<dbReference type="Gene3D" id="1.10.10.60">
    <property type="entry name" value="Homeodomain-like"/>
    <property type="match status" value="1"/>
</dbReference>
<dbReference type="AlphaFoldDB" id="A0AB73MDI8"/>
<protein>
    <submittedName>
        <fullName evidence="1">Transposase</fullName>
    </submittedName>
</protein>
<proteinExistence type="predicted"/>
<sequence length="107" mass="12559">MKKRYSEEEIHKVFKESESGVSTPEVCRKYGISGNTFYRWRSKYGGMELSELKRMKSLEEENGKLKKLYAEQALELEAITHPYKNKYLNSSLLPIGIKTARIRFQFS</sequence>
<evidence type="ECO:0000313" key="1">
    <source>
        <dbReference type="EMBL" id="ONF91222.1"/>
    </source>
</evidence>
<dbReference type="GO" id="GO:0004803">
    <property type="term" value="F:transposase activity"/>
    <property type="evidence" value="ECO:0007669"/>
    <property type="project" value="InterPro"/>
</dbReference>
<dbReference type="SUPFAM" id="SSF46689">
    <property type="entry name" value="Homeodomain-like"/>
    <property type="match status" value="1"/>
</dbReference>
<dbReference type="EMBL" id="MTSU01000024">
    <property type="protein sequence ID" value="ONF91222.1"/>
    <property type="molecule type" value="Genomic_DNA"/>
</dbReference>
<dbReference type="InterPro" id="IPR002514">
    <property type="entry name" value="Transposase_8"/>
</dbReference>
<dbReference type="InterPro" id="IPR052546">
    <property type="entry name" value="Transposase_8_domain"/>
</dbReference>
<name>A0AB73MDI8_9LEPT</name>
<dbReference type="PANTHER" id="PTHR33609:SF1">
    <property type="entry name" value="TRANSPOSASE"/>
    <property type="match status" value="1"/>
</dbReference>
<dbReference type="Proteomes" id="UP000189337">
    <property type="component" value="Unassembled WGS sequence"/>
</dbReference>
<dbReference type="InterPro" id="IPR009057">
    <property type="entry name" value="Homeodomain-like_sf"/>
</dbReference>
<dbReference type="GO" id="GO:0003677">
    <property type="term" value="F:DNA binding"/>
    <property type="evidence" value="ECO:0007669"/>
    <property type="project" value="InterPro"/>
</dbReference>
<comment type="caution">
    <text evidence="1">The sequence shown here is derived from an EMBL/GenBank/DDBJ whole genome shotgun (WGS) entry which is preliminary data.</text>
</comment>
<evidence type="ECO:0000313" key="2">
    <source>
        <dbReference type="Proteomes" id="UP000189337"/>
    </source>
</evidence>
<organism evidence="1 2">
    <name type="scientific">Leptospira santarosai</name>
    <dbReference type="NCBI Taxonomy" id="28183"/>
    <lineage>
        <taxon>Bacteria</taxon>
        <taxon>Pseudomonadati</taxon>
        <taxon>Spirochaetota</taxon>
        <taxon>Spirochaetia</taxon>
        <taxon>Leptospirales</taxon>
        <taxon>Leptospiraceae</taxon>
        <taxon>Leptospira</taxon>
    </lineage>
</organism>